<evidence type="ECO:0000256" key="1">
    <source>
        <dbReference type="SAM" id="Phobius"/>
    </source>
</evidence>
<comment type="caution">
    <text evidence="2">The sequence shown here is derived from an EMBL/GenBank/DDBJ whole genome shotgun (WGS) entry which is preliminary data.</text>
</comment>
<organism evidence="2 3">
    <name type="scientific">Stenotrophomonas maltophilia</name>
    <name type="common">Pseudomonas maltophilia</name>
    <name type="synonym">Xanthomonas maltophilia</name>
    <dbReference type="NCBI Taxonomy" id="40324"/>
    <lineage>
        <taxon>Bacteria</taxon>
        <taxon>Pseudomonadati</taxon>
        <taxon>Pseudomonadota</taxon>
        <taxon>Gammaproteobacteria</taxon>
        <taxon>Lysobacterales</taxon>
        <taxon>Lysobacteraceae</taxon>
        <taxon>Stenotrophomonas</taxon>
        <taxon>Stenotrophomonas maltophilia group</taxon>
    </lineage>
</organism>
<dbReference type="Proteomes" id="UP000037632">
    <property type="component" value="Unassembled WGS sequence"/>
</dbReference>
<name>A0AB34TKV3_STEMA</name>
<dbReference type="EMBL" id="JZIW01000001">
    <property type="protein sequence ID" value="KOO83699.1"/>
    <property type="molecule type" value="Genomic_DNA"/>
</dbReference>
<sequence>MDEPMSPATSRIRRICGQGPILLMLQLVALLSMALASGFFHCRVDLLLEPITEACGGPDAHARLQMAEQVMARAGALDDWQPLSWIPVAGIALALLGAMAVCASRALWLRDRLRTANVALMVLHGAALGLAGWTLYLYETAWNSVARLSPTACLMDLVAEGDTPLAQAQHVVFHILARENATLMRNPDDLALVLAMLLLATMMGGIGLWRGIARARAG</sequence>
<proteinExistence type="predicted"/>
<feature type="transmembrane region" description="Helical" evidence="1">
    <location>
        <begin position="120"/>
        <end position="138"/>
    </location>
</feature>
<evidence type="ECO:0000313" key="2">
    <source>
        <dbReference type="EMBL" id="KOO83699.1"/>
    </source>
</evidence>
<keyword evidence="1" id="KW-1133">Transmembrane helix</keyword>
<evidence type="ECO:0000313" key="3">
    <source>
        <dbReference type="Proteomes" id="UP000037632"/>
    </source>
</evidence>
<accession>A0AB34TKV3</accession>
<keyword evidence="1" id="KW-0812">Transmembrane</keyword>
<feature type="transmembrane region" description="Helical" evidence="1">
    <location>
        <begin position="21"/>
        <end position="40"/>
    </location>
</feature>
<dbReference type="AlphaFoldDB" id="A0AB34TKV3"/>
<gene>
    <name evidence="2" type="ORF">VL23_11055</name>
</gene>
<protein>
    <submittedName>
        <fullName evidence="2">Membrane protein</fullName>
    </submittedName>
</protein>
<keyword evidence="1" id="KW-0472">Membrane</keyword>
<feature type="transmembrane region" description="Helical" evidence="1">
    <location>
        <begin position="85"/>
        <end position="108"/>
    </location>
</feature>
<feature type="transmembrane region" description="Helical" evidence="1">
    <location>
        <begin position="190"/>
        <end position="209"/>
    </location>
</feature>
<reference evidence="2 3" key="1">
    <citation type="journal article" date="2015" name="Antimicrob. Agents Chemother.">
        <title>Whole-Genome Sequencing Identifies Emergence of a Quinolone Resistance Mutation in a Case of Stenotrophomonas maltophilia Bacteremia.</title>
        <authorList>
            <person name="Pak T.R."/>
            <person name="Altman D.R."/>
            <person name="Attie O."/>
            <person name="Sebra R."/>
            <person name="Hamula C.L."/>
            <person name="Lewis M."/>
            <person name="Deikus G."/>
            <person name="Newman L.C."/>
            <person name="Fang G."/>
            <person name="Hand J."/>
            <person name="Papel G."/>
            <person name="Wallach F."/>
            <person name="Schadt E.E."/>
            <person name="Huprikar S."/>
            <person name="van Bakel H."/>
            <person name="Kasarskis A."/>
            <person name="Bashir A."/>
        </authorList>
    </citation>
    <scope>NUCLEOTIDE SEQUENCE [LARGE SCALE GENOMIC DNA]</scope>
    <source>
        <strain evidence="2 3">ISMMS6</strain>
    </source>
</reference>